<evidence type="ECO:0000313" key="2">
    <source>
        <dbReference type="Proteomes" id="UP000218263"/>
    </source>
</evidence>
<reference evidence="1 2" key="1">
    <citation type="submission" date="2015-12" db="EMBL/GenBank/DDBJ databases">
        <title>Genome sequence of Mucilaginibacter gotjawali.</title>
        <authorList>
            <person name="Lee J.S."/>
            <person name="Lee K.C."/>
            <person name="Kim K.K."/>
            <person name="Lee B.W."/>
        </authorList>
    </citation>
    <scope>NUCLEOTIDE SEQUENCE [LARGE SCALE GENOMIC DNA]</scope>
    <source>
        <strain evidence="1 2">SA3-7</strain>
    </source>
</reference>
<dbReference type="EMBL" id="AP017313">
    <property type="protein sequence ID" value="BAU53196.1"/>
    <property type="molecule type" value="Genomic_DNA"/>
</dbReference>
<dbReference type="PANTHER" id="PTHR13833">
    <property type="match status" value="1"/>
</dbReference>
<dbReference type="SUPFAM" id="SSF63829">
    <property type="entry name" value="Calcium-dependent phosphotriesterase"/>
    <property type="match status" value="1"/>
</dbReference>
<keyword evidence="2" id="KW-1185">Reference proteome</keyword>
<dbReference type="InterPro" id="IPR001258">
    <property type="entry name" value="NHL_repeat"/>
</dbReference>
<sequence>MLLLIACFTTACKKDFLRQNHFNTNPDTTKTDSLAALDSLPSFNNPSGVAIDASGNIYVADYGNNLIRKIAPGGIVTTLAGSGNAGYIDGAGTLASFTQPTGLTVDASGNLFVADAGDNLIREISPAGVVTTIAGSDTTGSGNGIGTASSFFGPLGVAVDAHDNIYVADAGNNLIRLIGQGGQVSTFAGTLNTGTSTNLSPFNNPSGVALDGSGNVFVANYLNSTIMKITPSGVVSTYAGVDTLKGANNGPAALATFYYPNSVAADAAGNIYVSDGVNNLIRKITPDGTVSTLAGSGLAGSADSTGTKASFNYPAGLAVDAAGNVYVADSNNNLIRKITPAGVVSTVAGSGLQGATNGTAVARKNRKLLVKKPMQPRLNVFYRGGTK</sequence>
<keyword evidence="1" id="KW-0418">Kinase</keyword>
<dbReference type="PANTHER" id="PTHR13833:SF71">
    <property type="entry name" value="NHL DOMAIN-CONTAINING PROTEIN"/>
    <property type="match status" value="1"/>
</dbReference>
<dbReference type="EC" id="2.7.11.1" evidence="1"/>
<accession>A0A110B287</accession>
<dbReference type="PROSITE" id="PS51125">
    <property type="entry name" value="NHL"/>
    <property type="match status" value="2"/>
</dbReference>
<keyword evidence="1" id="KW-0808">Transferase</keyword>
<organism evidence="1 2">
    <name type="scientific">Mucilaginibacter gotjawali</name>
    <dbReference type="NCBI Taxonomy" id="1550579"/>
    <lineage>
        <taxon>Bacteria</taxon>
        <taxon>Pseudomonadati</taxon>
        <taxon>Bacteroidota</taxon>
        <taxon>Sphingobacteriia</taxon>
        <taxon>Sphingobacteriales</taxon>
        <taxon>Sphingobacteriaceae</taxon>
        <taxon>Mucilaginibacter</taxon>
    </lineage>
</organism>
<gene>
    <name evidence="1" type="primary">pknD_5</name>
    <name evidence="1" type="ORF">MgSA37_01363</name>
</gene>
<dbReference type="Proteomes" id="UP000218263">
    <property type="component" value="Chromosome"/>
</dbReference>
<dbReference type="AlphaFoldDB" id="A0A110B287"/>
<dbReference type="CDD" id="cd14953">
    <property type="entry name" value="NHL_like_1"/>
    <property type="match status" value="1"/>
</dbReference>
<dbReference type="InterPro" id="IPR011042">
    <property type="entry name" value="6-blade_b-propeller_TolB-like"/>
</dbReference>
<dbReference type="KEGG" id="mgot:MgSA37_01363"/>
<dbReference type="Pfam" id="PF01436">
    <property type="entry name" value="NHL"/>
    <property type="match status" value="5"/>
</dbReference>
<dbReference type="RefSeq" id="WP_157750472.1">
    <property type="nucleotide sequence ID" value="NZ_AP017313.1"/>
</dbReference>
<proteinExistence type="predicted"/>
<dbReference type="Gene3D" id="2.120.10.30">
    <property type="entry name" value="TolB, C-terminal domain"/>
    <property type="match status" value="4"/>
</dbReference>
<name>A0A110B287_9SPHI</name>
<dbReference type="GO" id="GO:0004674">
    <property type="term" value="F:protein serine/threonine kinase activity"/>
    <property type="evidence" value="ECO:0007669"/>
    <property type="project" value="UniProtKB-EC"/>
</dbReference>
<evidence type="ECO:0000313" key="1">
    <source>
        <dbReference type="EMBL" id="BAU53196.1"/>
    </source>
</evidence>
<protein>
    <submittedName>
        <fullName evidence="1">Serine/threonine-protein kinase PknD</fullName>
        <ecNumber evidence="1">2.7.11.1</ecNumber>
    </submittedName>
</protein>
<dbReference type="OrthoDB" id="791543at2"/>